<dbReference type="GO" id="GO:0006525">
    <property type="term" value="P:arginine metabolic process"/>
    <property type="evidence" value="ECO:0007669"/>
    <property type="project" value="UniProtKB-KW"/>
</dbReference>
<comment type="caution">
    <text evidence="13">The sequence shown here is derived from an EMBL/GenBank/DDBJ whole genome shotgun (WGS) entry which is preliminary data.</text>
</comment>
<evidence type="ECO:0000313" key="13">
    <source>
        <dbReference type="EMBL" id="GGK21478.1"/>
    </source>
</evidence>
<accession>A0A917Q4Y6</accession>
<dbReference type="PRINTS" id="PR00116">
    <property type="entry name" value="ARGINASE"/>
</dbReference>
<dbReference type="InterPro" id="IPR020855">
    <property type="entry name" value="Ureohydrolase_Mn_BS"/>
</dbReference>
<dbReference type="NCBIfam" id="TIGR01229">
    <property type="entry name" value="rocF_arginase"/>
    <property type="match status" value="1"/>
</dbReference>
<comment type="cofactor">
    <cofactor evidence="12">
        <name>Mn(2+)</name>
        <dbReference type="ChEBI" id="CHEBI:29035"/>
    </cofactor>
    <text evidence="12">Binds 2 manganese ions per subunit.</text>
</comment>
<dbReference type="RefSeq" id="WP_188909270.1">
    <property type="nucleotide sequence ID" value="NZ_BMMF01000002.1"/>
</dbReference>
<dbReference type="InterPro" id="IPR006035">
    <property type="entry name" value="Ureohydrolase"/>
</dbReference>
<dbReference type="PROSITE" id="PS01053">
    <property type="entry name" value="ARGINASE_1"/>
    <property type="match status" value="1"/>
</dbReference>
<dbReference type="PROSITE" id="PS51409">
    <property type="entry name" value="ARGINASE_2"/>
    <property type="match status" value="1"/>
</dbReference>
<comment type="catalytic activity">
    <reaction evidence="8 12">
        <text>L-arginine + H2O = urea + L-ornithine</text>
        <dbReference type="Rhea" id="RHEA:20569"/>
        <dbReference type="ChEBI" id="CHEBI:15377"/>
        <dbReference type="ChEBI" id="CHEBI:16199"/>
        <dbReference type="ChEBI" id="CHEBI:32682"/>
        <dbReference type="ChEBI" id="CHEBI:46911"/>
        <dbReference type="EC" id="3.5.3.1"/>
    </reaction>
</comment>
<evidence type="ECO:0000256" key="2">
    <source>
        <dbReference type="ARBA" id="ARBA00012168"/>
    </source>
</evidence>
<keyword evidence="14" id="KW-1185">Reference proteome</keyword>
<evidence type="ECO:0000256" key="9">
    <source>
        <dbReference type="NCBIfam" id="TIGR01229"/>
    </source>
</evidence>
<keyword evidence="5 12" id="KW-0479">Metal-binding</keyword>
<evidence type="ECO:0000256" key="11">
    <source>
        <dbReference type="RuleBase" id="RU003684"/>
    </source>
</evidence>
<dbReference type="PANTHER" id="PTHR43782">
    <property type="entry name" value="ARGINASE"/>
    <property type="match status" value="1"/>
</dbReference>
<proteinExistence type="inferred from homology"/>
<keyword evidence="4 12" id="KW-0056">Arginine metabolism</keyword>
<comment type="pathway">
    <text evidence="1">Nitrogen metabolism; urea cycle; L-ornithine and urea from L-arginine: step 1/1.</text>
</comment>
<dbReference type="GO" id="GO:0030145">
    <property type="term" value="F:manganese ion binding"/>
    <property type="evidence" value="ECO:0007669"/>
    <property type="project" value="TreeGrafter"/>
</dbReference>
<evidence type="ECO:0000256" key="7">
    <source>
        <dbReference type="ARBA" id="ARBA00023211"/>
    </source>
</evidence>
<dbReference type="CDD" id="cd09989">
    <property type="entry name" value="Arginase"/>
    <property type="match status" value="1"/>
</dbReference>
<evidence type="ECO:0000256" key="6">
    <source>
        <dbReference type="ARBA" id="ARBA00022801"/>
    </source>
</evidence>
<evidence type="ECO:0000256" key="4">
    <source>
        <dbReference type="ARBA" id="ARBA00022503"/>
    </source>
</evidence>
<dbReference type="FunFam" id="3.40.800.10:FF:000012">
    <property type="entry name" value="Arginase"/>
    <property type="match status" value="1"/>
</dbReference>
<evidence type="ECO:0000256" key="8">
    <source>
        <dbReference type="ARBA" id="ARBA00047391"/>
    </source>
</evidence>
<dbReference type="EMBL" id="BMMF01000002">
    <property type="protein sequence ID" value="GGK21478.1"/>
    <property type="molecule type" value="Genomic_DNA"/>
</dbReference>
<dbReference type="InterPro" id="IPR023696">
    <property type="entry name" value="Ureohydrolase_dom_sf"/>
</dbReference>
<dbReference type="PANTHER" id="PTHR43782:SF3">
    <property type="entry name" value="ARGINASE"/>
    <property type="match status" value="1"/>
</dbReference>
<dbReference type="GO" id="GO:0004053">
    <property type="term" value="F:arginase activity"/>
    <property type="evidence" value="ECO:0007669"/>
    <property type="project" value="UniProtKB-UniRule"/>
</dbReference>
<dbReference type="GO" id="GO:0005737">
    <property type="term" value="C:cytoplasm"/>
    <property type="evidence" value="ECO:0007669"/>
    <property type="project" value="TreeGrafter"/>
</dbReference>
<dbReference type="EC" id="3.5.3.1" evidence="2 9"/>
<comment type="similarity">
    <text evidence="10 11">Belongs to the arginase family.</text>
</comment>
<dbReference type="AlphaFoldDB" id="A0A917Q4Y6"/>
<evidence type="ECO:0000256" key="3">
    <source>
        <dbReference type="ARBA" id="ARBA00018123"/>
    </source>
</evidence>
<evidence type="ECO:0000256" key="5">
    <source>
        <dbReference type="ARBA" id="ARBA00022723"/>
    </source>
</evidence>
<reference evidence="13 14" key="1">
    <citation type="journal article" date="2014" name="Int. J. Syst. Evol. Microbiol.">
        <title>Complete genome sequence of Corynebacterium casei LMG S-19264T (=DSM 44701T), isolated from a smear-ripened cheese.</title>
        <authorList>
            <consortium name="US DOE Joint Genome Institute (JGI-PGF)"/>
            <person name="Walter F."/>
            <person name="Albersmeier A."/>
            <person name="Kalinowski J."/>
            <person name="Ruckert C."/>
        </authorList>
    </citation>
    <scope>NUCLEOTIDE SEQUENCE [LARGE SCALE GENOMIC DNA]</scope>
    <source>
        <strain evidence="13 14">CGMCC 1.9161</strain>
    </source>
</reference>
<dbReference type="InterPro" id="IPR014033">
    <property type="entry name" value="Arginase"/>
</dbReference>
<dbReference type="SUPFAM" id="SSF52768">
    <property type="entry name" value="Arginase/deacetylase"/>
    <property type="match status" value="1"/>
</dbReference>
<protein>
    <recommendedName>
        <fullName evidence="3 9">Arginase</fullName>
        <ecNumber evidence="2 9">3.5.3.1</ecNumber>
    </recommendedName>
</protein>
<dbReference type="Proteomes" id="UP000600449">
    <property type="component" value="Unassembled WGS sequence"/>
</dbReference>
<organism evidence="13 14">
    <name type="scientific">Salinarimonas ramus</name>
    <dbReference type="NCBI Taxonomy" id="690164"/>
    <lineage>
        <taxon>Bacteria</taxon>
        <taxon>Pseudomonadati</taxon>
        <taxon>Pseudomonadota</taxon>
        <taxon>Alphaproteobacteria</taxon>
        <taxon>Hyphomicrobiales</taxon>
        <taxon>Salinarimonadaceae</taxon>
        <taxon>Salinarimonas</taxon>
    </lineage>
</organism>
<keyword evidence="6 11" id="KW-0378">Hydrolase</keyword>
<dbReference type="Gene3D" id="3.40.800.10">
    <property type="entry name" value="Ureohydrolase domain"/>
    <property type="match status" value="1"/>
</dbReference>
<evidence type="ECO:0000256" key="10">
    <source>
        <dbReference type="PROSITE-ProRule" id="PRU00742"/>
    </source>
</evidence>
<gene>
    <name evidence="13" type="primary">arcA1</name>
    <name evidence="13" type="ORF">GCM10011322_05220</name>
</gene>
<dbReference type="Pfam" id="PF00491">
    <property type="entry name" value="Arginase"/>
    <property type="match status" value="1"/>
</dbReference>
<evidence type="ECO:0000256" key="12">
    <source>
        <dbReference type="RuleBase" id="RU361159"/>
    </source>
</evidence>
<keyword evidence="7 12" id="KW-0464">Manganese</keyword>
<evidence type="ECO:0000313" key="14">
    <source>
        <dbReference type="Proteomes" id="UP000600449"/>
    </source>
</evidence>
<name>A0A917Q4Y6_9HYPH</name>
<evidence type="ECO:0000256" key="1">
    <source>
        <dbReference type="ARBA" id="ARBA00005098"/>
    </source>
</evidence>
<sequence>MAHPLGAIEIARTEITLIGCPLEAGAGVRGSVMGPAAYRVAGLVEALRGLGHAVRDEGDIPTPRPVGGETALNRLAETCRNAREIAGWTRAIHDRGYALMKRGGVPVFLGGDHALSMGSVAAAARIAEERGQDLVVLWLDAHADFNTPATSPSGNMHGMALAYLTGEPTLAPVMEDITPVDPTNVHLFGLRSIDAQERQIVDERGVTVSDMRIIDEFGAAALMRDFLASLEADRTHLHVSLDVDFLDPSLAPGVGTTVPGGATYREAHLVMELLHESGLVASVDLVELNPFLDDRGKSARLMTELVASLFGRTILDRKPIRATP</sequence>